<protein>
    <recommendedName>
        <fullName evidence="5">Outer membrane protein assembly factor BamE</fullName>
    </recommendedName>
</protein>
<evidence type="ECO:0000313" key="3">
    <source>
        <dbReference type="EMBL" id="MFD2212146.1"/>
    </source>
</evidence>
<feature type="transmembrane region" description="Helical" evidence="2">
    <location>
        <begin position="75"/>
        <end position="95"/>
    </location>
</feature>
<feature type="transmembrane region" description="Helical" evidence="2">
    <location>
        <begin position="39"/>
        <end position="59"/>
    </location>
</feature>
<dbReference type="InterPro" id="IPR037873">
    <property type="entry name" value="BamE-like"/>
</dbReference>
<keyword evidence="2" id="KW-0812">Transmembrane</keyword>
<keyword evidence="4" id="KW-1185">Reference proteome</keyword>
<accession>A0ABW5BRM3</accession>
<evidence type="ECO:0008006" key="5">
    <source>
        <dbReference type="Google" id="ProtNLM"/>
    </source>
</evidence>
<reference evidence="4" key="1">
    <citation type="journal article" date="2019" name="Int. J. Syst. Evol. Microbiol.">
        <title>The Global Catalogue of Microorganisms (GCM) 10K type strain sequencing project: providing services to taxonomists for standard genome sequencing and annotation.</title>
        <authorList>
            <consortium name="The Broad Institute Genomics Platform"/>
            <consortium name="The Broad Institute Genome Sequencing Center for Infectious Disease"/>
            <person name="Wu L."/>
            <person name="Ma J."/>
        </authorList>
    </citation>
    <scope>NUCLEOTIDE SEQUENCE [LARGE SCALE GENOMIC DNA]</scope>
    <source>
        <strain evidence="4">CGMCC 1.15474</strain>
    </source>
</reference>
<dbReference type="RefSeq" id="WP_247342976.1">
    <property type="nucleotide sequence ID" value="NZ_CP095550.1"/>
</dbReference>
<dbReference type="Gene3D" id="3.30.1450.10">
    <property type="match status" value="1"/>
</dbReference>
<name>A0ABW5BRM3_9BACI</name>
<dbReference type="EMBL" id="JBHUIK010000001">
    <property type="protein sequence ID" value="MFD2212146.1"/>
    <property type="molecule type" value="Genomic_DNA"/>
</dbReference>
<gene>
    <name evidence="3" type="ORF">ACFSKK_00300</name>
</gene>
<evidence type="ECO:0000256" key="1">
    <source>
        <dbReference type="ARBA" id="ARBA00022729"/>
    </source>
</evidence>
<sequence>MTQNKWKFGCFSILFGYFYGLLYLGYILFISFAQSSFSMISVPAILIPFILFLLIIFIIRKRVDIKNDRKAKQNFHFVIIMGTIPFIICTVMLGVNEYKTNFTTKKWIENTSERVYIVDDLIGTYNLKGMTKSEVMTLLGPPTETEYFKNEKNIVYYLGDERGIISIDSEWLVIDFDKYEKVTDYVVRTD</sequence>
<keyword evidence="2" id="KW-1133">Transmembrane helix</keyword>
<keyword evidence="2" id="KW-0472">Membrane</keyword>
<evidence type="ECO:0000256" key="2">
    <source>
        <dbReference type="SAM" id="Phobius"/>
    </source>
</evidence>
<feature type="transmembrane region" description="Helical" evidence="2">
    <location>
        <begin position="12"/>
        <end position="33"/>
    </location>
</feature>
<comment type="caution">
    <text evidence="3">The sequence shown here is derived from an EMBL/GenBank/DDBJ whole genome shotgun (WGS) entry which is preliminary data.</text>
</comment>
<evidence type="ECO:0000313" key="4">
    <source>
        <dbReference type="Proteomes" id="UP001597318"/>
    </source>
</evidence>
<proteinExistence type="predicted"/>
<keyword evidence="1" id="KW-0732">Signal</keyword>
<dbReference type="Proteomes" id="UP001597318">
    <property type="component" value="Unassembled WGS sequence"/>
</dbReference>
<organism evidence="3 4">
    <name type="scientific">Metabacillus endolithicus</name>
    <dbReference type="NCBI Taxonomy" id="1535204"/>
    <lineage>
        <taxon>Bacteria</taxon>
        <taxon>Bacillati</taxon>
        <taxon>Bacillota</taxon>
        <taxon>Bacilli</taxon>
        <taxon>Bacillales</taxon>
        <taxon>Bacillaceae</taxon>
        <taxon>Metabacillus</taxon>
    </lineage>
</organism>